<dbReference type="InterPro" id="IPR004843">
    <property type="entry name" value="Calcineurin-like_PHP"/>
</dbReference>
<keyword evidence="1" id="KW-1133">Transmembrane helix</keyword>
<dbReference type="Pfam" id="PF00149">
    <property type="entry name" value="Metallophos"/>
    <property type="match status" value="1"/>
</dbReference>
<feature type="transmembrane region" description="Helical" evidence="1">
    <location>
        <begin position="109"/>
        <end position="130"/>
    </location>
</feature>
<dbReference type="SUPFAM" id="SSF56300">
    <property type="entry name" value="Metallo-dependent phosphatases"/>
    <property type="match status" value="1"/>
</dbReference>
<evidence type="ECO:0000256" key="1">
    <source>
        <dbReference type="SAM" id="Phobius"/>
    </source>
</evidence>
<dbReference type="GO" id="GO:0016787">
    <property type="term" value="F:hydrolase activity"/>
    <property type="evidence" value="ECO:0007669"/>
    <property type="project" value="InterPro"/>
</dbReference>
<dbReference type="CDD" id="cd07385">
    <property type="entry name" value="MPP_YkuE_C"/>
    <property type="match status" value="1"/>
</dbReference>
<dbReference type="PANTHER" id="PTHR31302">
    <property type="entry name" value="TRANSMEMBRANE PROTEIN WITH METALLOPHOSPHOESTERASE DOMAIN-RELATED"/>
    <property type="match status" value="1"/>
</dbReference>
<gene>
    <name evidence="3" type="ORF">PAT3040_04665</name>
</gene>
<dbReference type="Gene3D" id="3.60.21.10">
    <property type="match status" value="1"/>
</dbReference>
<organism evidence="3 4">
    <name type="scientific">Paenibacillus agaridevorans</name>
    <dbReference type="NCBI Taxonomy" id="171404"/>
    <lineage>
        <taxon>Bacteria</taxon>
        <taxon>Bacillati</taxon>
        <taxon>Bacillota</taxon>
        <taxon>Bacilli</taxon>
        <taxon>Bacillales</taxon>
        <taxon>Paenibacillaceae</taxon>
        <taxon>Paenibacillus</taxon>
    </lineage>
</organism>
<name>A0A2R5ETH2_9BACL</name>
<dbReference type="EMBL" id="BDQX01000281">
    <property type="protein sequence ID" value="GBG09982.1"/>
    <property type="molecule type" value="Genomic_DNA"/>
</dbReference>
<feature type="transmembrane region" description="Helical" evidence="1">
    <location>
        <begin position="78"/>
        <end position="103"/>
    </location>
</feature>
<proteinExistence type="predicted"/>
<dbReference type="InterPro" id="IPR029052">
    <property type="entry name" value="Metallo-depent_PP-like"/>
</dbReference>
<reference evidence="3 4" key="1">
    <citation type="submission" date="2017-08" db="EMBL/GenBank/DDBJ databases">
        <title>Substantial Increase in Enzyme Production by Combined Drug-Resistance Mutations in Paenibacillus agaridevorans.</title>
        <authorList>
            <person name="Tanaka Y."/>
            <person name="Funane K."/>
            <person name="Hosaka T."/>
            <person name="Shiwa Y."/>
            <person name="Fujita N."/>
            <person name="Miyazaki T."/>
            <person name="Yoshikawa H."/>
            <person name="Murakami K."/>
            <person name="Kasahara K."/>
            <person name="Inaoka T."/>
            <person name="Hiraga Y."/>
            <person name="Ochi K."/>
        </authorList>
    </citation>
    <scope>NUCLEOTIDE SEQUENCE [LARGE SCALE GENOMIC DNA]</scope>
    <source>
        <strain evidence="3 4">T-3040</strain>
    </source>
</reference>
<dbReference type="AlphaFoldDB" id="A0A2R5ETH2"/>
<keyword evidence="1" id="KW-0812">Transmembrane</keyword>
<evidence type="ECO:0000313" key="4">
    <source>
        <dbReference type="Proteomes" id="UP000245202"/>
    </source>
</evidence>
<dbReference type="Proteomes" id="UP000245202">
    <property type="component" value="Unassembled WGS sequence"/>
</dbReference>
<keyword evidence="1" id="KW-0472">Membrane</keyword>
<accession>A0A2R5ETH2</accession>
<feature type="transmembrane region" description="Helical" evidence="1">
    <location>
        <begin position="7"/>
        <end position="25"/>
    </location>
</feature>
<dbReference type="PANTHER" id="PTHR31302:SF0">
    <property type="entry name" value="TRANSMEMBRANE PROTEIN WITH METALLOPHOSPHOESTERASE DOMAIN"/>
    <property type="match status" value="1"/>
</dbReference>
<sequence>MKARTLFTIIVFLAIYSAIAVYIGWNGWLLMSELTGWSAWPAYAIVVALIAFAYIIGRLGQSTPLRSLAEPAKLIGSYWFALLQYGLLLLPITDAAALVLKLAGADRDVYVVGVGSVAALLLLLILAVGTHNAWSPVIRRYDIAIEKSAGDRSRLTIAVASDLHLGSVIGHRHLNRLIAKVNEIKPDIILLPGDVLDDDLEPFVRKGMGATFGKLKAPLGVYAVTGNHEYFGGKVPEYVNEMRKIGVHVLMDETVVIEDSFVLIGRKDKASEGRSRDRRQSIAELVEPLDASKPLILLDHQPLELGEAEASGIDLSLSGHTHRGQMFPNHLITRRMFELDWGYKRKGKLHAIVSSGFGFWGPPVRTGSRSEVLHIEVSFLKTSAQRGS</sequence>
<dbReference type="RefSeq" id="WP_108994571.1">
    <property type="nucleotide sequence ID" value="NZ_BDQX01000281.1"/>
</dbReference>
<feature type="transmembrane region" description="Helical" evidence="1">
    <location>
        <begin position="37"/>
        <end position="57"/>
    </location>
</feature>
<evidence type="ECO:0000259" key="2">
    <source>
        <dbReference type="Pfam" id="PF00149"/>
    </source>
</evidence>
<evidence type="ECO:0000313" key="3">
    <source>
        <dbReference type="EMBL" id="GBG09982.1"/>
    </source>
</evidence>
<comment type="caution">
    <text evidence="3">The sequence shown here is derived from an EMBL/GenBank/DDBJ whole genome shotgun (WGS) entry which is preliminary data.</text>
</comment>
<protein>
    <submittedName>
        <fullName evidence="3">Phosphoesterase</fullName>
    </submittedName>
</protein>
<feature type="domain" description="Calcineurin-like phosphoesterase" evidence="2">
    <location>
        <begin position="156"/>
        <end position="323"/>
    </location>
</feature>
<keyword evidence="4" id="KW-1185">Reference proteome</keyword>
<dbReference type="InterPro" id="IPR051158">
    <property type="entry name" value="Metallophosphoesterase_sf"/>
</dbReference>